<evidence type="ECO:0000256" key="1">
    <source>
        <dbReference type="SAM" id="Phobius"/>
    </source>
</evidence>
<keyword evidence="1" id="KW-0812">Transmembrane</keyword>
<organism evidence="3">
    <name type="scientific">marine metagenome</name>
    <dbReference type="NCBI Taxonomy" id="408172"/>
    <lineage>
        <taxon>unclassified sequences</taxon>
        <taxon>metagenomes</taxon>
        <taxon>ecological metagenomes</taxon>
    </lineage>
</organism>
<protein>
    <recommendedName>
        <fullName evidence="2">FimV N-terminal domain-containing protein</fullName>
    </recommendedName>
</protein>
<dbReference type="InterPro" id="IPR057840">
    <property type="entry name" value="FimV_N"/>
</dbReference>
<dbReference type="Gene3D" id="1.20.58.2200">
    <property type="match status" value="1"/>
</dbReference>
<sequence>MVSYLIAVFGFAARSKPLGFNAIKQLSYLVAVPFLMIPYAVWSLELGDIEVWSSIGQPLEADIHLVSETPDEVAGLRVALADREDFLRYALDDSILDSPIQFRVVQDSSGRNLIRVSSSRSIGQSPLFLLVEAVWTGGRSIRPYTVFLGPQNSASSAGFYGPVGPGETLWAISERHLPTGATMHQMMVAIYEANTEAFGGNMNVLLQGVLLRISESTETSALSPIAATTEVLRQKEEWGGGGQQAHLRLLVPEVNNAQETTSIPIDVTAAGELGQLRSEVETLREQLNETIVALDQMRLLVARKDTQIEGLLARSNNTQILANPNPGIALGPAVISPRVPGTQIVIREPEGFSFFSQILGWAKDPLAWIVLGIAALVGTAVWYLRYRNEDVSSLAGRLDGLEVAVDASADMEDSAGVPTLDEAGSKLDLARAYIDMGDADGARSILGEILDVGDQQQKEEARGLLSTLSA</sequence>
<gene>
    <name evidence="3" type="ORF">METZ01_LOCUS67909</name>
</gene>
<keyword evidence="1" id="KW-0472">Membrane</keyword>
<dbReference type="NCBIfam" id="TIGR03504">
    <property type="entry name" value="FimV_Cterm"/>
    <property type="match status" value="1"/>
</dbReference>
<feature type="domain" description="FimV N-terminal" evidence="2">
    <location>
        <begin position="44"/>
        <end position="150"/>
    </location>
</feature>
<dbReference type="InterPro" id="IPR020011">
    <property type="entry name" value="FimV_C"/>
</dbReference>
<keyword evidence="1" id="KW-1133">Transmembrane helix</keyword>
<dbReference type="EMBL" id="UINC01004537">
    <property type="protein sequence ID" value="SVA15055.1"/>
    <property type="molecule type" value="Genomic_DNA"/>
</dbReference>
<name>A0A381TFY8_9ZZZZ</name>
<feature type="transmembrane region" description="Helical" evidence="1">
    <location>
        <begin position="366"/>
        <end position="384"/>
    </location>
</feature>
<dbReference type="InterPro" id="IPR020012">
    <property type="entry name" value="LysM_FimV"/>
</dbReference>
<proteinExistence type="predicted"/>
<dbReference type="AlphaFoldDB" id="A0A381TFY8"/>
<evidence type="ECO:0000313" key="3">
    <source>
        <dbReference type="EMBL" id="SVA15055.1"/>
    </source>
</evidence>
<dbReference type="NCBIfam" id="TIGR03505">
    <property type="entry name" value="FimV_core"/>
    <property type="match status" value="1"/>
</dbReference>
<dbReference type="Pfam" id="PF25800">
    <property type="entry name" value="FimV_N"/>
    <property type="match status" value="1"/>
</dbReference>
<accession>A0A381TFY8</accession>
<evidence type="ECO:0000259" key="2">
    <source>
        <dbReference type="Pfam" id="PF25800"/>
    </source>
</evidence>
<reference evidence="3" key="1">
    <citation type="submission" date="2018-05" db="EMBL/GenBank/DDBJ databases">
        <authorList>
            <person name="Lanie J.A."/>
            <person name="Ng W.-L."/>
            <person name="Kazmierczak K.M."/>
            <person name="Andrzejewski T.M."/>
            <person name="Davidsen T.M."/>
            <person name="Wayne K.J."/>
            <person name="Tettelin H."/>
            <person name="Glass J.I."/>
            <person name="Rusch D."/>
            <person name="Podicherti R."/>
            <person name="Tsui H.-C.T."/>
            <person name="Winkler M.E."/>
        </authorList>
    </citation>
    <scope>NUCLEOTIDE SEQUENCE</scope>
</reference>
<dbReference type="InterPro" id="IPR038440">
    <property type="entry name" value="FimV_C_sf"/>
</dbReference>